<evidence type="ECO:0008006" key="3">
    <source>
        <dbReference type="Google" id="ProtNLM"/>
    </source>
</evidence>
<evidence type="ECO:0000313" key="1">
    <source>
        <dbReference type="EMBL" id="MCE0743597.1"/>
    </source>
</evidence>
<keyword evidence="2" id="KW-1185">Reference proteome</keyword>
<dbReference type="Proteomes" id="UP001521074">
    <property type="component" value="Unassembled WGS sequence"/>
</dbReference>
<dbReference type="EMBL" id="JAJSOJ010000018">
    <property type="protein sequence ID" value="MCE0743597.1"/>
    <property type="molecule type" value="Genomic_DNA"/>
</dbReference>
<evidence type="ECO:0000313" key="2">
    <source>
        <dbReference type="Proteomes" id="UP001521074"/>
    </source>
</evidence>
<reference evidence="1 2" key="1">
    <citation type="submission" date="2021-12" db="EMBL/GenBank/DDBJ databases">
        <title>Genome sequence of Acetobacter sicerae DmPark20a_162.</title>
        <authorList>
            <person name="Chaston J.M."/>
        </authorList>
    </citation>
    <scope>NUCLEOTIDE SEQUENCE [LARGE SCALE GENOMIC DNA]</scope>
    <source>
        <strain evidence="1 2">DmPark20a_162</strain>
    </source>
</reference>
<sequence>MKGCPASIRSLSVTRLAVSRSLVTGWLSAAEADRERNSPASARKLVDRVRRVRRVALLWL</sequence>
<gene>
    <name evidence="1" type="ORF">LWC05_06765</name>
</gene>
<dbReference type="RefSeq" id="WP_232877160.1">
    <property type="nucleotide sequence ID" value="NZ_JAJSOJ010000018.1"/>
</dbReference>
<protein>
    <recommendedName>
        <fullName evidence="3">Transposase</fullName>
    </recommendedName>
</protein>
<proteinExistence type="predicted"/>
<comment type="caution">
    <text evidence="1">The sequence shown here is derived from an EMBL/GenBank/DDBJ whole genome shotgun (WGS) entry which is preliminary data.</text>
</comment>
<name>A0ABS8VRT4_9PROT</name>
<organism evidence="1 2">
    <name type="scientific">Acetobacter sicerae</name>
    <dbReference type="NCBI Taxonomy" id="85325"/>
    <lineage>
        <taxon>Bacteria</taxon>
        <taxon>Pseudomonadati</taxon>
        <taxon>Pseudomonadota</taxon>
        <taxon>Alphaproteobacteria</taxon>
        <taxon>Acetobacterales</taxon>
        <taxon>Acetobacteraceae</taxon>
        <taxon>Acetobacter</taxon>
    </lineage>
</organism>
<accession>A0ABS8VRT4</accession>